<evidence type="ECO:0000256" key="2">
    <source>
        <dbReference type="PROSITE-ProRule" id="PRU00708"/>
    </source>
</evidence>
<feature type="coiled-coil region" evidence="3">
    <location>
        <begin position="245"/>
        <end position="272"/>
    </location>
</feature>
<feature type="repeat" description="PPR" evidence="2">
    <location>
        <begin position="690"/>
        <end position="724"/>
    </location>
</feature>
<accession>A0A9P1C4S4</accession>
<dbReference type="EMBL" id="CAMXCT010000947">
    <property type="protein sequence ID" value="CAI3985050.1"/>
    <property type="molecule type" value="Genomic_DNA"/>
</dbReference>
<feature type="compositionally biased region" description="Basic and acidic residues" evidence="4">
    <location>
        <begin position="955"/>
        <end position="966"/>
    </location>
</feature>
<evidence type="ECO:0000256" key="3">
    <source>
        <dbReference type="SAM" id="Coils"/>
    </source>
</evidence>
<dbReference type="Pfam" id="PF01535">
    <property type="entry name" value="PPR"/>
    <property type="match status" value="1"/>
</dbReference>
<keyword evidence="8" id="KW-1185">Reference proteome</keyword>
<name>A0A9P1C4S4_9DINO</name>
<evidence type="ECO:0000313" key="7">
    <source>
        <dbReference type="EMBL" id="CAL4772362.1"/>
    </source>
</evidence>
<protein>
    <submittedName>
        <fullName evidence="7">Pentatricopeptide repeat-containing protein GUN1, chloroplastic (Pentatricopeptide repeat-containing protein At2g31400) (Protein GENOMES UNCOUPLED 1)</fullName>
    </submittedName>
</protein>
<dbReference type="Pfam" id="PF13041">
    <property type="entry name" value="PPR_2"/>
    <property type="match status" value="1"/>
</dbReference>
<dbReference type="EMBL" id="CAMXCT020000947">
    <property type="protein sequence ID" value="CAL1138425.1"/>
    <property type="molecule type" value="Genomic_DNA"/>
</dbReference>
<gene>
    <name evidence="5" type="ORF">C1SCF055_LOCUS12537</name>
</gene>
<feature type="region of interest" description="Disordered" evidence="4">
    <location>
        <begin position="273"/>
        <end position="338"/>
    </location>
</feature>
<dbReference type="InterPro" id="IPR011990">
    <property type="entry name" value="TPR-like_helical_dom_sf"/>
</dbReference>
<comment type="caution">
    <text evidence="5">The sequence shown here is derived from an EMBL/GenBank/DDBJ whole genome shotgun (WGS) entry which is preliminary data.</text>
</comment>
<evidence type="ECO:0000256" key="4">
    <source>
        <dbReference type="SAM" id="MobiDB-lite"/>
    </source>
</evidence>
<dbReference type="Gene3D" id="1.25.40.10">
    <property type="entry name" value="Tetratricopeptide repeat domain"/>
    <property type="match status" value="3"/>
</dbReference>
<organism evidence="5">
    <name type="scientific">Cladocopium goreaui</name>
    <dbReference type="NCBI Taxonomy" id="2562237"/>
    <lineage>
        <taxon>Eukaryota</taxon>
        <taxon>Sar</taxon>
        <taxon>Alveolata</taxon>
        <taxon>Dinophyceae</taxon>
        <taxon>Suessiales</taxon>
        <taxon>Symbiodiniaceae</taxon>
        <taxon>Cladocopium</taxon>
    </lineage>
</organism>
<keyword evidence="3" id="KW-0175">Coiled coil</keyword>
<dbReference type="Proteomes" id="UP001152797">
    <property type="component" value="Unassembled WGS sequence"/>
</dbReference>
<dbReference type="PANTHER" id="PTHR47936:SF1">
    <property type="entry name" value="PENTATRICOPEPTIDE REPEAT-CONTAINING PROTEIN GUN1, CHLOROPLASTIC"/>
    <property type="match status" value="1"/>
</dbReference>
<feature type="region of interest" description="Disordered" evidence="4">
    <location>
        <begin position="948"/>
        <end position="974"/>
    </location>
</feature>
<evidence type="ECO:0000256" key="1">
    <source>
        <dbReference type="ARBA" id="ARBA00022737"/>
    </source>
</evidence>
<dbReference type="OrthoDB" id="185373at2759"/>
<sequence>MMLTLTVDCWALERADVAVTAVTAAARRQRQVAEVRVEVETLSEGIQQVEDAAEAPILLQAFRQELVSLKDEVQALRKANALLSGLHGEEKRRAAQRVAAKQLQQEATKLGSSRAMLEKGEKRAGLVQRCLEEVHARLDSAKMGKIQAENEINQLTPAFAELGRHLEIAETDRRWLQGELDKLRQASGGLRAEIVHLREVRNAVNAMPPEDSKESRMSVGRAGLDRFATLQRRLATAAPQLMPLCTRARSSMEELLECCERLEERQKRLQQVAPLGNASEVRDGISHASKGSGAMEQRRKGPLPRSRSAETVGARSATVPTVPPRSPRSARQEQSVVGSGVGSYEVTLTATGEDDCDVGWDRSNGTALQGIKGANWRKALEWLQRAPDAVVICNACANSCSKAHHWQMALTLTSQVTWKRLEATEVTCNTAIQAVVRGGRWHQALELAYLAFPQVRRDAVTWNSAADAVSRSSDGVQWALSLELLSLESLGLEPDVITESLRAAALKGANGHGHSAVWRNALEFAGTKSLWVTTSALGAFSSAQWRHVLRMLTAVDVDAQALSVASKLCQESWHWALHLLEEVDRPDAVAISSAMTALSLALNWERALTLFHRLPPRKRDVVCYGAAMTAAAAGKHWELALFWLYEMAGHAVAPNLITYNAAINACEEGLQWDRALTLLQVMASSKVTADVISYSSCIAACGQGQRWADAMAFLNEMREEQLQWNIIALSSAVSVCEKAGRWELALDLLQQAWQLKLEVNTVTYNAAISACEKCSQWEMALQLFDDMELLQISRSMITSAAIITACASAASWLHATELLELQSKDPTQQVGVRFAALAATCVACEAAGAVATMPKVLKEISESNEVLAVELLHNHGLLCSAAAARLKRKMWHPMLLRCSTLTKSGSTGTWRLYDPILEQESFLSTVFTMDMLHQLQLDIPHHRSWLPTARHRSRRASDRRSRRADPTPEPNAKGIAAWTAVRMQRGDAEVMCALVTLVEHRRSKRVS</sequence>
<evidence type="ECO:0000313" key="5">
    <source>
        <dbReference type="EMBL" id="CAI3985050.1"/>
    </source>
</evidence>
<dbReference type="EMBL" id="CAMXCT030000947">
    <property type="protein sequence ID" value="CAL4772362.1"/>
    <property type="molecule type" value="Genomic_DNA"/>
</dbReference>
<feature type="coiled-coil region" evidence="3">
    <location>
        <begin position="32"/>
        <end position="106"/>
    </location>
</feature>
<dbReference type="PROSITE" id="PS51375">
    <property type="entry name" value="PPR"/>
    <property type="match status" value="2"/>
</dbReference>
<dbReference type="Pfam" id="PF13812">
    <property type="entry name" value="PPR_3"/>
    <property type="match status" value="1"/>
</dbReference>
<dbReference type="NCBIfam" id="TIGR00756">
    <property type="entry name" value="PPR"/>
    <property type="match status" value="2"/>
</dbReference>
<reference evidence="6" key="2">
    <citation type="submission" date="2024-04" db="EMBL/GenBank/DDBJ databases">
        <authorList>
            <person name="Chen Y."/>
            <person name="Shah S."/>
            <person name="Dougan E. K."/>
            <person name="Thang M."/>
            <person name="Chan C."/>
        </authorList>
    </citation>
    <scope>NUCLEOTIDE SEQUENCE [LARGE SCALE GENOMIC DNA]</scope>
</reference>
<evidence type="ECO:0000313" key="6">
    <source>
        <dbReference type="EMBL" id="CAL1138425.1"/>
    </source>
</evidence>
<evidence type="ECO:0000313" key="8">
    <source>
        <dbReference type="Proteomes" id="UP001152797"/>
    </source>
</evidence>
<dbReference type="InterPro" id="IPR002885">
    <property type="entry name" value="PPR_rpt"/>
</dbReference>
<proteinExistence type="predicted"/>
<dbReference type="PANTHER" id="PTHR47936">
    <property type="entry name" value="PPR_LONG DOMAIN-CONTAINING PROTEIN"/>
    <property type="match status" value="1"/>
</dbReference>
<dbReference type="AlphaFoldDB" id="A0A9P1C4S4"/>
<keyword evidence="1" id="KW-0677">Repeat</keyword>
<feature type="repeat" description="PPR" evidence="2">
    <location>
        <begin position="760"/>
        <end position="794"/>
    </location>
</feature>
<reference evidence="5" key="1">
    <citation type="submission" date="2022-10" db="EMBL/GenBank/DDBJ databases">
        <authorList>
            <person name="Chen Y."/>
            <person name="Dougan E. K."/>
            <person name="Chan C."/>
            <person name="Rhodes N."/>
            <person name="Thang M."/>
        </authorList>
    </citation>
    <scope>NUCLEOTIDE SEQUENCE</scope>
</reference>